<dbReference type="OrthoDB" id="6768376at2759"/>
<gene>
    <name evidence="3" type="ORF">CALMAC_LOCUS5911</name>
</gene>
<feature type="region of interest" description="Disordered" evidence="1">
    <location>
        <begin position="99"/>
        <end position="123"/>
    </location>
</feature>
<keyword evidence="4" id="KW-1185">Reference proteome</keyword>
<evidence type="ECO:0000256" key="2">
    <source>
        <dbReference type="SAM" id="SignalP"/>
    </source>
</evidence>
<keyword evidence="2" id="KW-0732">Signal</keyword>
<feature type="signal peptide" evidence="2">
    <location>
        <begin position="1"/>
        <end position="21"/>
    </location>
</feature>
<name>A0A653C3A7_CALMS</name>
<sequence length="123" mass="14007">MSTFSNCICFTFLFVIVGVSASDGLKMYRTFHAYRNRKDGGGSYSGGRRMFSPLTRTGRAQAQWPTNDDRKNNNWVDLDNPLPYYPDDIEKVACTCKPVKDQQQSSNRENDEDLVDAIPNQLK</sequence>
<evidence type="ECO:0000256" key="1">
    <source>
        <dbReference type="SAM" id="MobiDB-lite"/>
    </source>
</evidence>
<proteinExistence type="predicted"/>
<evidence type="ECO:0000313" key="3">
    <source>
        <dbReference type="EMBL" id="VEN42426.1"/>
    </source>
</evidence>
<dbReference type="EMBL" id="CAACVG010006899">
    <property type="protein sequence ID" value="VEN42426.1"/>
    <property type="molecule type" value="Genomic_DNA"/>
</dbReference>
<organism evidence="3 4">
    <name type="scientific">Callosobruchus maculatus</name>
    <name type="common">Southern cowpea weevil</name>
    <name type="synonym">Pulse bruchid</name>
    <dbReference type="NCBI Taxonomy" id="64391"/>
    <lineage>
        <taxon>Eukaryota</taxon>
        <taxon>Metazoa</taxon>
        <taxon>Ecdysozoa</taxon>
        <taxon>Arthropoda</taxon>
        <taxon>Hexapoda</taxon>
        <taxon>Insecta</taxon>
        <taxon>Pterygota</taxon>
        <taxon>Neoptera</taxon>
        <taxon>Endopterygota</taxon>
        <taxon>Coleoptera</taxon>
        <taxon>Polyphaga</taxon>
        <taxon>Cucujiformia</taxon>
        <taxon>Chrysomeloidea</taxon>
        <taxon>Chrysomelidae</taxon>
        <taxon>Bruchinae</taxon>
        <taxon>Bruchini</taxon>
        <taxon>Callosobruchus</taxon>
    </lineage>
</organism>
<feature type="chain" id="PRO_5024931479" evidence="2">
    <location>
        <begin position="22"/>
        <end position="123"/>
    </location>
</feature>
<dbReference type="Proteomes" id="UP000410492">
    <property type="component" value="Unassembled WGS sequence"/>
</dbReference>
<evidence type="ECO:0000313" key="4">
    <source>
        <dbReference type="Proteomes" id="UP000410492"/>
    </source>
</evidence>
<dbReference type="AlphaFoldDB" id="A0A653C3A7"/>
<reference evidence="3 4" key="1">
    <citation type="submission" date="2019-01" db="EMBL/GenBank/DDBJ databases">
        <authorList>
            <person name="Sayadi A."/>
        </authorList>
    </citation>
    <scope>NUCLEOTIDE SEQUENCE [LARGE SCALE GENOMIC DNA]</scope>
</reference>
<accession>A0A653C3A7</accession>
<protein>
    <submittedName>
        <fullName evidence="3">Uncharacterized protein</fullName>
    </submittedName>
</protein>